<feature type="signal peptide" evidence="2">
    <location>
        <begin position="1"/>
        <end position="19"/>
    </location>
</feature>
<organism evidence="3">
    <name type="scientific">Marinomonas sp. (strain MWYL1)</name>
    <dbReference type="NCBI Taxonomy" id="400668"/>
    <lineage>
        <taxon>Bacteria</taxon>
        <taxon>Pseudomonadati</taxon>
        <taxon>Pseudomonadota</taxon>
        <taxon>Gammaproteobacteria</taxon>
        <taxon>Oceanospirillales</taxon>
        <taxon>Oceanospirillaceae</taxon>
        <taxon>Marinomonas</taxon>
    </lineage>
</organism>
<protein>
    <recommendedName>
        <fullName evidence="4">Outer membrane porin</fullName>
    </recommendedName>
</protein>
<gene>
    <name evidence="3" type="ordered locus">Mmwyl1_3058</name>
</gene>
<evidence type="ECO:0000313" key="3">
    <source>
        <dbReference type="EMBL" id="ABR71968.1"/>
    </source>
</evidence>
<dbReference type="InterPro" id="IPR023614">
    <property type="entry name" value="Porin_dom_sf"/>
</dbReference>
<dbReference type="KEGG" id="mmw:Mmwyl1_3058"/>
<sequence>MKKTAIALCMLSPITYVNAGVLDFLTESNHKFGLKNFYDNVQSGRNDRTGKSDIFNWVQSASYDFDSVYVDDHYGFNLGLLAVEPLDYGKIFFAKSIAQVKVDDKGQRSAEGFNKVTEAFLKQKFTTDDNINVNLYEGLRVLKNFGAVSREGSVTSSAYYGITAEVTAKKWDMKVGYLTEYSSPNDSDTEELLTKDNKPIDFIYTIAAGYNNDGESFQYYIGEGQDYLRSQSFGYSKKLTGKKVSAKLVYVDALSKYKALSDQNRYFDDNAYIAEIKTDFFLSSGIFSLGYAYVSAKRESSLGRFENNLSNNSYGEDSNLASGLTKDFYNDQENVLLASYFHRYSQEIRLGLIARYGFNFEYKGQDLYEYELGGAIFYTPTSVPGLELSLKGGPNSSFRRGRSDNTPYLDSNGKTNNFDGTTVMAKISYDF</sequence>
<feature type="region of interest" description="Disordered" evidence="1">
    <location>
        <begin position="394"/>
        <end position="413"/>
    </location>
</feature>
<dbReference type="eggNOG" id="ENOG50337RE">
    <property type="taxonomic scope" value="Bacteria"/>
</dbReference>
<evidence type="ECO:0008006" key="4">
    <source>
        <dbReference type="Google" id="ProtNLM"/>
    </source>
</evidence>
<keyword evidence="2" id="KW-0732">Signal</keyword>
<evidence type="ECO:0000256" key="2">
    <source>
        <dbReference type="SAM" id="SignalP"/>
    </source>
</evidence>
<dbReference type="AlphaFoldDB" id="A6VZT9"/>
<dbReference type="HOGENOM" id="CLU_635854_0_0_6"/>
<name>A6VZT9_MARMS</name>
<dbReference type="OrthoDB" id="6107640at2"/>
<dbReference type="Gene3D" id="2.40.160.10">
    <property type="entry name" value="Porin"/>
    <property type="match status" value="1"/>
</dbReference>
<accession>A6VZT9</accession>
<evidence type="ECO:0000256" key="1">
    <source>
        <dbReference type="SAM" id="MobiDB-lite"/>
    </source>
</evidence>
<reference evidence="3" key="1">
    <citation type="submission" date="2007-06" db="EMBL/GenBank/DDBJ databases">
        <title>Complete sequence of Marinomonas sp. MWYL1.</title>
        <authorList>
            <consortium name="US DOE Joint Genome Institute"/>
            <person name="Copeland A."/>
            <person name="Lucas S."/>
            <person name="Lapidus A."/>
            <person name="Barry K."/>
            <person name="Glavina del Rio T."/>
            <person name="Dalin E."/>
            <person name="Tice H."/>
            <person name="Pitluck S."/>
            <person name="Kiss H."/>
            <person name="Brettin T."/>
            <person name="Bruce D."/>
            <person name="Detter J.C."/>
            <person name="Han C."/>
            <person name="Schmutz J."/>
            <person name="Larimer F."/>
            <person name="Land M."/>
            <person name="Hauser L."/>
            <person name="Kyrpides N."/>
            <person name="Kim E."/>
            <person name="Johnston A.W.B."/>
            <person name="Todd J.D."/>
            <person name="Rogers R."/>
            <person name="Wexler M."/>
            <person name="Bond P.L."/>
            <person name="Li Y."/>
            <person name="Richardson P."/>
        </authorList>
    </citation>
    <scope>NUCLEOTIDE SEQUENCE [LARGE SCALE GENOMIC DNA]</scope>
    <source>
        <strain evidence="3">MWYL1</strain>
    </source>
</reference>
<feature type="chain" id="PRO_5002704443" description="Outer membrane porin" evidence="2">
    <location>
        <begin position="20"/>
        <end position="431"/>
    </location>
</feature>
<proteinExistence type="predicted"/>
<dbReference type="EMBL" id="CP000749">
    <property type="protein sequence ID" value="ABR71968.1"/>
    <property type="molecule type" value="Genomic_DNA"/>
</dbReference>